<sequence length="531" mass="60770">MKIPISVSILVKNAEHTLKECLESLREFDDIIILDNGSTDKSCEIAKSFPQVNIKQSEFIGFGALKNLAMSYAKYEWILSIDADEVLEAQTLALIKANLTSMQTNQIYALPRKNLYNGEWIKACGWYPDYVYRIFNKTFTHFNDNIVHESLILPKNAQIITLQSGLKHYAYDNIAHLLDKLQRYSSLWAEQNTHKTSSPLKAITHGAWTFVRDYFFKKGILYGYKGFVISSCNALGTFFKYMKLYETQKDTPPPLCSLIITTYNRKEALAPVLESILHLRILPYEVLIADDGSKEDTKTLIQSYQARFPCPLRHIWHEDKGFRLSAIRNRAIQAAKGEYIIIIDGDMIVEQDFIKDHLAHAKAGVFLQGSRILLGEHITQTITQSPKHFDLAFCQSGIKGKLKDRLKAKRNALLASLILRFSCIKANVFDKKDLIKGIRGCNMSFYKQDCLAINGFNESFEGWGREDSEFVARFLFNGGQMRRLKFAAIAYHLYHEESKRELLATNHALYLQTLASRLTYCEHGIKHSDSI</sequence>
<dbReference type="CDD" id="cd02511">
    <property type="entry name" value="Beta4Glucosyltransferase"/>
    <property type="match status" value="1"/>
</dbReference>
<evidence type="ECO:0000259" key="4">
    <source>
        <dbReference type="Pfam" id="PF02709"/>
    </source>
</evidence>
<dbReference type="RefSeq" id="WP_104699414.1">
    <property type="nucleotide sequence ID" value="NZ_FZPP01000005.1"/>
</dbReference>
<dbReference type="GO" id="GO:0016757">
    <property type="term" value="F:glycosyltransferase activity"/>
    <property type="evidence" value="ECO:0007669"/>
    <property type="project" value="UniProtKB-KW"/>
</dbReference>
<name>A0A3D8I798_9HELI</name>
<evidence type="ECO:0000313" key="6">
    <source>
        <dbReference type="Proteomes" id="UP000256599"/>
    </source>
</evidence>
<dbReference type="SUPFAM" id="SSF53448">
    <property type="entry name" value="Nucleotide-diphospho-sugar transferases"/>
    <property type="match status" value="2"/>
</dbReference>
<dbReference type="Proteomes" id="UP000256599">
    <property type="component" value="Unassembled WGS sequence"/>
</dbReference>
<evidence type="ECO:0000256" key="2">
    <source>
        <dbReference type="ARBA" id="ARBA00038494"/>
    </source>
</evidence>
<dbReference type="EMBL" id="NXLR01000001">
    <property type="protein sequence ID" value="RDU60987.1"/>
    <property type="molecule type" value="Genomic_DNA"/>
</dbReference>
<feature type="domain" description="Glycosyltransferase 2-like" evidence="3">
    <location>
        <begin position="257"/>
        <end position="370"/>
    </location>
</feature>
<organism evidence="5 6">
    <name type="scientific">Helicobacter marmotae</name>
    <dbReference type="NCBI Taxonomy" id="152490"/>
    <lineage>
        <taxon>Bacteria</taxon>
        <taxon>Pseudomonadati</taxon>
        <taxon>Campylobacterota</taxon>
        <taxon>Epsilonproteobacteria</taxon>
        <taxon>Campylobacterales</taxon>
        <taxon>Helicobacteraceae</taxon>
        <taxon>Helicobacter</taxon>
    </lineage>
</organism>
<dbReference type="PANTHER" id="PTHR43630">
    <property type="entry name" value="POLY-BETA-1,6-N-ACETYL-D-GLUCOSAMINE SYNTHASE"/>
    <property type="match status" value="1"/>
</dbReference>
<keyword evidence="6" id="KW-1185">Reference proteome</keyword>
<comment type="similarity">
    <text evidence="2">Belongs to the glycosyltransferase 2 family. WaaE/KdtX subfamily.</text>
</comment>
<evidence type="ECO:0000259" key="3">
    <source>
        <dbReference type="Pfam" id="PF00535"/>
    </source>
</evidence>
<keyword evidence="1 5" id="KW-0808">Transferase</keyword>
<feature type="domain" description="Glycosyltransferase 2-like" evidence="3">
    <location>
        <begin position="6"/>
        <end position="141"/>
    </location>
</feature>
<dbReference type="PANTHER" id="PTHR43630:SF2">
    <property type="entry name" value="GLYCOSYLTRANSFERASE"/>
    <property type="match status" value="1"/>
</dbReference>
<dbReference type="Pfam" id="PF02709">
    <property type="entry name" value="Glyco_transf_7C"/>
    <property type="match status" value="1"/>
</dbReference>
<proteinExistence type="inferred from homology"/>
<dbReference type="InterPro" id="IPR029044">
    <property type="entry name" value="Nucleotide-diphossugar_trans"/>
</dbReference>
<evidence type="ECO:0000256" key="1">
    <source>
        <dbReference type="ARBA" id="ARBA00022679"/>
    </source>
</evidence>
<dbReference type="InterPro" id="IPR001173">
    <property type="entry name" value="Glyco_trans_2-like"/>
</dbReference>
<evidence type="ECO:0000313" key="5">
    <source>
        <dbReference type="EMBL" id="RDU60987.1"/>
    </source>
</evidence>
<dbReference type="AlphaFoldDB" id="A0A3D8I798"/>
<dbReference type="InterPro" id="IPR027791">
    <property type="entry name" value="Galactosyl_T_C"/>
</dbReference>
<dbReference type="Pfam" id="PF00535">
    <property type="entry name" value="Glycos_transf_2"/>
    <property type="match status" value="2"/>
</dbReference>
<dbReference type="Gene3D" id="3.90.550.10">
    <property type="entry name" value="Spore Coat Polysaccharide Biosynthesis Protein SpsA, Chain A"/>
    <property type="match status" value="2"/>
</dbReference>
<comment type="caution">
    <text evidence="5">The sequence shown here is derived from an EMBL/GenBank/DDBJ whole genome shotgun (WGS) entry which is preliminary data.</text>
</comment>
<reference evidence="5 6" key="1">
    <citation type="submission" date="2018-04" db="EMBL/GenBank/DDBJ databases">
        <title>Novel Campyloabacter and Helicobacter Species and Strains.</title>
        <authorList>
            <person name="Mannion A.J."/>
            <person name="Shen Z."/>
            <person name="Fox J.G."/>
        </authorList>
    </citation>
    <scope>NUCLEOTIDE SEQUENCE [LARGE SCALE GENOMIC DNA]</scope>
    <source>
        <strain evidence="5 6">MIT 98-6070</strain>
    </source>
</reference>
<gene>
    <name evidence="5" type="ORF">CQA63_00290</name>
</gene>
<feature type="domain" description="Galactosyltransferase C-terminal" evidence="4">
    <location>
        <begin position="425"/>
        <end position="496"/>
    </location>
</feature>
<dbReference type="OrthoDB" id="9815923at2"/>
<accession>A0A3D8I798</accession>
<protein>
    <submittedName>
        <fullName evidence="5">Glycosyl transferase family 2</fullName>
    </submittedName>
</protein>
<dbReference type="CDD" id="cd06420">
    <property type="entry name" value="GT2_Chondriotin_Pol_N"/>
    <property type="match status" value="1"/>
</dbReference>